<evidence type="ECO:0000256" key="4">
    <source>
        <dbReference type="ARBA" id="ARBA00022989"/>
    </source>
</evidence>
<evidence type="ECO:0000313" key="9">
    <source>
        <dbReference type="Proteomes" id="UP001501791"/>
    </source>
</evidence>
<keyword evidence="5 7" id="KW-0472">Membrane</keyword>
<feature type="transmembrane region" description="Helical" evidence="7">
    <location>
        <begin position="461"/>
        <end position="480"/>
    </location>
</feature>
<feature type="transmembrane region" description="Helical" evidence="7">
    <location>
        <begin position="56"/>
        <end position="78"/>
    </location>
</feature>
<feature type="transmembrane region" description="Helical" evidence="7">
    <location>
        <begin position="396"/>
        <end position="414"/>
    </location>
</feature>
<feature type="transmembrane region" description="Helical" evidence="7">
    <location>
        <begin position="163"/>
        <end position="192"/>
    </location>
</feature>
<evidence type="ECO:0000256" key="5">
    <source>
        <dbReference type="ARBA" id="ARBA00023136"/>
    </source>
</evidence>
<comment type="subcellular location">
    <subcellularLocation>
        <location evidence="1">Membrane</location>
        <topology evidence="1">Multi-pass membrane protein</topology>
    </subcellularLocation>
</comment>
<dbReference type="InterPro" id="IPR002293">
    <property type="entry name" value="AA/rel_permease1"/>
</dbReference>
<sequence length="538" mass="58014">MFSMSNEASPPNDPSSGPPPDGKNTHDAAGPALSDDEAGLAELGYKQELKRGMSGFGNFAVSFSIISILAGCITSYSIALGSGGPAAITIGWPLVGIFVLCVALAMAEVCSKYPTAGGLYFWAGRLAKRNKRHWAWYVGWFNFLGEVAVTAAIDYGAATTMMAFAALTFGVVPTALNTFLLFLVIIVIHGLLNTFGVNLVNLLSGVSAWWHIVGVLIIVGALWIMPTKHQSFSWTMTAWHNETGFTFMPFVFLMGLLMAQYTYTGYDASAHVAEETRNASIAAPKGIVMSVLISIIGGWILLYSITAAIQDGSEAGLTALNATATGLPPAQVFLDALNNPTMAKFLLFIVCGAQFFCGMASVTANSRMSYAFSRDDAIPGSKHWKKVNPRTGTPTNSIWLCIVLSSVLTVPALFNETAYLAVTSVAVIGLYIAYVAPVLLRRLKGDEFKAGPWNLGRWSAVIGWVAVVWVILICILFVLPPTLPITISTFNYSPIAVLAVLVISVVLWYARGKKHFMQHLDKEQLAIDEKKLLDEIDD</sequence>
<feature type="transmembrane region" description="Helical" evidence="7">
    <location>
        <begin position="492"/>
        <end position="510"/>
    </location>
</feature>
<keyword evidence="3 7" id="KW-0812">Transmembrane</keyword>
<feature type="transmembrane region" description="Helical" evidence="7">
    <location>
        <begin position="245"/>
        <end position="266"/>
    </location>
</feature>
<evidence type="ECO:0000256" key="3">
    <source>
        <dbReference type="ARBA" id="ARBA00022692"/>
    </source>
</evidence>
<feature type="transmembrane region" description="Helical" evidence="7">
    <location>
        <begin position="287"/>
        <end position="309"/>
    </location>
</feature>
<protein>
    <submittedName>
        <fullName evidence="8">Amino acid permease</fullName>
    </submittedName>
</protein>
<dbReference type="PANTHER" id="PTHR45649:SF26">
    <property type="entry name" value="OS04G0435100 PROTEIN"/>
    <property type="match status" value="1"/>
</dbReference>
<feature type="transmembrane region" description="Helical" evidence="7">
    <location>
        <begin position="199"/>
        <end position="225"/>
    </location>
</feature>
<evidence type="ECO:0000256" key="6">
    <source>
        <dbReference type="SAM" id="MobiDB-lite"/>
    </source>
</evidence>
<evidence type="ECO:0000256" key="7">
    <source>
        <dbReference type="SAM" id="Phobius"/>
    </source>
</evidence>
<keyword evidence="2" id="KW-0813">Transport</keyword>
<proteinExistence type="predicted"/>
<feature type="transmembrane region" description="Helical" evidence="7">
    <location>
        <begin position="420"/>
        <end position="440"/>
    </location>
</feature>
<dbReference type="Gene3D" id="1.20.1740.10">
    <property type="entry name" value="Amino acid/polyamine transporter I"/>
    <property type="match status" value="1"/>
</dbReference>
<dbReference type="PIRSF" id="PIRSF006060">
    <property type="entry name" value="AA_transporter"/>
    <property type="match status" value="1"/>
</dbReference>
<evidence type="ECO:0000256" key="1">
    <source>
        <dbReference type="ARBA" id="ARBA00004141"/>
    </source>
</evidence>
<dbReference type="EMBL" id="BAAALY010000004">
    <property type="protein sequence ID" value="GAA1538416.1"/>
    <property type="molecule type" value="Genomic_DNA"/>
</dbReference>
<dbReference type="PANTHER" id="PTHR45649">
    <property type="entry name" value="AMINO-ACID PERMEASE BAT1"/>
    <property type="match status" value="1"/>
</dbReference>
<reference evidence="8 9" key="1">
    <citation type="journal article" date="2019" name="Int. J. Syst. Evol. Microbiol.">
        <title>The Global Catalogue of Microorganisms (GCM) 10K type strain sequencing project: providing services to taxonomists for standard genome sequencing and annotation.</title>
        <authorList>
            <consortium name="The Broad Institute Genomics Platform"/>
            <consortium name="The Broad Institute Genome Sequencing Center for Infectious Disease"/>
            <person name="Wu L."/>
            <person name="Ma J."/>
        </authorList>
    </citation>
    <scope>NUCLEOTIDE SEQUENCE [LARGE SCALE GENOMIC DNA]</scope>
    <source>
        <strain evidence="8 9">JCM 13319</strain>
    </source>
</reference>
<feature type="region of interest" description="Disordered" evidence="6">
    <location>
        <begin position="1"/>
        <end position="31"/>
    </location>
</feature>
<accession>A0ABN2BCS4</accession>
<dbReference type="Proteomes" id="UP001501791">
    <property type="component" value="Unassembled WGS sequence"/>
</dbReference>
<organism evidence="8 9">
    <name type="scientific">Brevibacterium picturae</name>
    <dbReference type="NCBI Taxonomy" id="260553"/>
    <lineage>
        <taxon>Bacteria</taxon>
        <taxon>Bacillati</taxon>
        <taxon>Actinomycetota</taxon>
        <taxon>Actinomycetes</taxon>
        <taxon>Micrococcales</taxon>
        <taxon>Brevibacteriaceae</taxon>
        <taxon>Brevibacterium</taxon>
    </lineage>
</organism>
<keyword evidence="9" id="KW-1185">Reference proteome</keyword>
<evidence type="ECO:0000313" key="8">
    <source>
        <dbReference type="EMBL" id="GAA1538416.1"/>
    </source>
</evidence>
<comment type="caution">
    <text evidence="8">The sequence shown here is derived from an EMBL/GenBank/DDBJ whole genome shotgun (WGS) entry which is preliminary data.</text>
</comment>
<feature type="transmembrane region" description="Helical" evidence="7">
    <location>
        <begin position="90"/>
        <end position="113"/>
    </location>
</feature>
<feature type="transmembrane region" description="Helical" evidence="7">
    <location>
        <begin position="345"/>
        <end position="364"/>
    </location>
</feature>
<dbReference type="Pfam" id="PF13520">
    <property type="entry name" value="AA_permease_2"/>
    <property type="match status" value="1"/>
</dbReference>
<name>A0ABN2BCS4_9MICO</name>
<keyword evidence="4 7" id="KW-1133">Transmembrane helix</keyword>
<evidence type="ECO:0000256" key="2">
    <source>
        <dbReference type="ARBA" id="ARBA00022448"/>
    </source>
</evidence>
<feature type="transmembrane region" description="Helical" evidence="7">
    <location>
        <begin position="134"/>
        <end position="157"/>
    </location>
</feature>
<gene>
    <name evidence="8" type="ORF">GCM10009691_11930</name>
</gene>
<feature type="compositionally biased region" description="Pro residues" evidence="6">
    <location>
        <begin position="11"/>
        <end position="21"/>
    </location>
</feature>